<evidence type="ECO:0000313" key="11">
    <source>
        <dbReference type="Proteomes" id="UP000297747"/>
    </source>
</evidence>
<name>A0A4Y9FSW5_STRAI</name>
<evidence type="ECO:0000256" key="7">
    <source>
        <dbReference type="ARBA" id="ARBA00023209"/>
    </source>
</evidence>
<dbReference type="Proteomes" id="UP000297747">
    <property type="component" value="Unassembled WGS sequence"/>
</dbReference>
<dbReference type="Gene3D" id="2.60.200.40">
    <property type="match status" value="1"/>
</dbReference>
<dbReference type="Pfam" id="PF19279">
    <property type="entry name" value="YegS_C"/>
    <property type="match status" value="1"/>
</dbReference>
<evidence type="ECO:0000256" key="5">
    <source>
        <dbReference type="ARBA" id="ARBA00022777"/>
    </source>
</evidence>
<evidence type="ECO:0000256" key="3">
    <source>
        <dbReference type="ARBA" id="ARBA00022679"/>
    </source>
</evidence>
<reference evidence="10 11" key="1">
    <citation type="submission" date="2019-03" db="EMBL/GenBank/DDBJ databases">
        <title>Diversity of the mouse oral microbiome.</title>
        <authorList>
            <person name="Joseph S."/>
            <person name="Aduse-Opoku J."/>
            <person name="Curtis M."/>
            <person name="Wade W."/>
            <person name="Hashim A."/>
        </authorList>
    </citation>
    <scope>NUCLEOTIDE SEQUENCE [LARGE SCALE GENOMIC DNA]</scope>
    <source>
        <strain evidence="10 11">HT4</strain>
    </source>
</reference>
<dbReference type="PANTHER" id="PTHR12358">
    <property type="entry name" value="SPHINGOSINE KINASE"/>
    <property type="match status" value="1"/>
</dbReference>
<keyword evidence="7" id="KW-0444">Lipid biosynthesis</keyword>
<dbReference type="InterPro" id="IPR045540">
    <property type="entry name" value="YegS/DAGK_C"/>
</dbReference>
<evidence type="ECO:0000256" key="4">
    <source>
        <dbReference type="ARBA" id="ARBA00022741"/>
    </source>
</evidence>
<dbReference type="GO" id="GO:0008654">
    <property type="term" value="P:phospholipid biosynthetic process"/>
    <property type="evidence" value="ECO:0007669"/>
    <property type="project" value="UniProtKB-KW"/>
</dbReference>
<comment type="caution">
    <text evidence="10">The sequence shown here is derived from an EMBL/GenBank/DDBJ whole genome shotgun (WGS) entry which is preliminary data.</text>
</comment>
<dbReference type="InterPro" id="IPR016064">
    <property type="entry name" value="NAD/diacylglycerol_kinase_sf"/>
</dbReference>
<keyword evidence="7" id="KW-0443">Lipid metabolism</keyword>
<dbReference type="EMBL" id="SPQA01000003">
    <property type="protein sequence ID" value="TFU31613.1"/>
    <property type="molecule type" value="Genomic_DNA"/>
</dbReference>
<evidence type="ECO:0000256" key="1">
    <source>
        <dbReference type="ARBA" id="ARBA00001946"/>
    </source>
</evidence>
<gene>
    <name evidence="10" type="ORF">E4U01_01320</name>
</gene>
<evidence type="ECO:0000313" key="10">
    <source>
        <dbReference type="EMBL" id="TFU31613.1"/>
    </source>
</evidence>
<dbReference type="PROSITE" id="PS50146">
    <property type="entry name" value="DAGK"/>
    <property type="match status" value="1"/>
</dbReference>
<dbReference type="GO" id="GO:0016301">
    <property type="term" value="F:kinase activity"/>
    <property type="evidence" value="ECO:0007669"/>
    <property type="project" value="UniProtKB-KW"/>
</dbReference>
<evidence type="ECO:0000256" key="6">
    <source>
        <dbReference type="ARBA" id="ARBA00022840"/>
    </source>
</evidence>
<keyword evidence="5" id="KW-0418">Kinase</keyword>
<comment type="cofactor">
    <cofactor evidence="1">
        <name>Mg(2+)</name>
        <dbReference type="ChEBI" id="CHEBI:18420"/>
    </cofactor>
</comment>
<evidence type="ECO:0000259" key="9">
    <source>
        <dbReference type="PROSITE" id="PS50146"/>
    </source>
</evidence>
<keyword evidence="8" id="KW-1208">Phospholipid metabolism</keyword>
<keyword evidence="7" id="KW-0594">Phospholipid biosynthesis</keyword>
<comment type="similarity">
    <text evidence="2">Belongs to the diacylglycerol/lipid kinase family.</text>
</comment>
<protein>
    <recommendedName>
        <fullName evidence="9">DAGKc domain-containing protein</fullName>
    </recommendedName>
</protein>
<dbReference type="InterPro" id="IPR017438">
    <property type="entry name" value="ATP-NAD_kinase_N"/>
</dbReference>
<dbReference type="InterPro" id="IPR001206">
    <property type="entry name" value="Diacylglycerol_kinase_cat_dom"/>
</dbReference>
<proteinExistence type="inferred from homology"/>
<dbReference type="PANTHER" id="PTHR12358:SF54">
    <property type="entry name" value="SPHINGOSINE KINASE RELATED PROTEIN"/>
    <property type="match status" value="1"/>
</dbReference>
<evidence type="ECO:0000256" key="8">
    <source>
        <dbReference type="ARBA" id="ARBA00023264"/>
    </source>
</evidence>
<dbReference type="InterPro" id="IPR050187">
    <property type="entry name" value="Lipid_Phosphate_FormReg"/>
</dbReference>
<dbReference type="Gene3D" id="3.40.50.10330">
    <property type="entry name" value="Probable inorganic polyphosphate/atp-NAD kinase, domain 1"/>
    <property type="match status" value="1"/>
</dbReference>
<keyword evidence="4" id="KW-0547">Nucleotide-binding</keyword>
<dbReference type="GO" id="GO:0005524">
    <property type="term" value="F:ATP binding"/>
    <property type="evidence" value="ECO:0007669"/>
    <property type="project" value="UniProtKB-KW"/>
</dbReference>
<dbReference type="Pfam" id="PF00781">
    <property type="entry name" value="DAGK_cat"/>
    <property type="match status" value="1"/>
</dbReference>
<sequence length="321" mass="36567">MSIRLLSHTLLCYTRVTMKMIKDRDMIVYILANPLAGNGQAFAIIKDIQKTYPQVRIESYLTQRRDDEYRQVKEILSVFQENSDRFLILGGDGTLDKVLSVWPREIPFAYYPTGSGNDFARATGVKDWRQVMEHLLETAPVPICVLEVQSGVVVNSLDIGYPARVIAHSEQSAVKRWFNRLKIGKLTYIFFGIFGLVNASQLSALVKTNDQTRELEHLFFLSIANNTYFGGGIMIWPEAHITKPQMDLVYVSAISISQRITALLDLILKRHKRSSVLHHVTAERVCLRLPHETVAQVDGELQTITEVAITCQTRYYYLGKE</sequence>
<organism evidence="10 11">
    <name type="scientific">Streptococcus acidominimus</name>
    <dbReference type="NCBI Taxonomy" id="1326"/>
    <lineage>
        <taxon>Bacteria</taxon>
        <taxon>Bacillati</taxon>
        <taxon>Bacillota</taxon>
        <taxon>Bacilli</taxon>
        <taxon>Lactobacillales</taxon>
        <taxon>Streptococcaceae</taxon>
        <taxon>Streptococcus</taxon>
    </lineage>
</organism>
<keyword evidence="3" id="KW-0808">Transferase</keyword>
<accession>A0A4Y9FSW5</accession>
<evidence type="ECO:0000256" key="2">
    <source>
        <dbReference type="ARBA" id="ARBA00005983"/>
    </source>
</evidence>
<keyword evidence="6" id="KW-0067">ATP-binding</keyword>
<feature type="domain" description="DAGKc" evidence="9">
    <location>
        <begin position="23"/>
        <end position="152"/>
    </location>
</feature>
<dbReference type="SUPFAM" id="SSF111331">
    <property type="entry name" value="NAD kinase/diacylglycerol kinase-like"/>
    <property type="match status" value="1"/>
</dbReference>
<dbReference type="AlphaFoldDB" id="A0A4Y9FSW5"/>